<dbReference type="AlphaFoldDB" id="A0AA35QV11"/>
<feature type="non-terminal residue" evidence="2">
    <location>
        <position position="1"/>
    </location>
</feature>
<evidence type="ECO:0000313" key="3">
    <source>
        <dbReference type="Proteomes" id="UP001174909"/>
    </source>
</evidence>
<feature type="domain" description="Integrase core" evidence="1">
    <location>
        <begin position="124"/>
        <end position="181"/>
    </location>
</feature>
<keyword evidence="3" id="KW-1185">Reference proteome</keyword>
<protein>
    <recommendedName>
        <fullName evidence="1">Integrase core domain-containing protein</fullName>
    </recommendedName>
</protein>
<sequence length="182" mass="21430">QPHQRGRPSFLIPQEQLEYLRSLSFTWVEIAALFGVSRMTVYRRRVEYDMVEDPRIVPDDSELRRLVEQTRQELPYLGEVMVMGRLRALGYYVTRSRLRQVINDTDPINRALRWGSNLHVRRPYSVPGPNSLWHIDGHHKCVRWRFVTHAGIDGYSRMIVFMRCSTNNRSSTVLNAFLEGIQ</sequence>
<dbReference type="Pfam" id="PF24764">
    <property type="entry name" value="rva_4"/>
    <property type="match status" value="1"/>
</dbReference>
<dbReference type="InterPro" id="IPR058913">
    <property type="entry name" value="Integrase_dom_put"/>
</dbReference>
<dbReference type="InterPro" id="IPR012337">
    <property type="entry name" value="RNaseH-like_sf"/>
</dbReference>
<reference evidence="2" key="1">
    <citation type="submission" date="2023-03" db="EMBL/GenBank/DDBJ databases">
        <authorList>
            <person name="Steffen K."/>
            <person name="Cardenas P."/>
        </authorList>
    </citation>
    <scope>NUCLEOTIDE SEQUENCE</scope>
</reference>
<dbReference type="SUPFAM" id="SSF53098">
    <property type="entry name" value="Ribonuclease H-like"/>
    <property type="match status" value="1"/>
</dbReference>
<feature type="non-terminal residue" evidence="2">
    <location>
        <position position="182"/>
    </location>
</feature>
<proteinExistence type="predicted"/>
<evidence type="ECO:0000313" key="2">
    <source>
        <dbReference type="EMBL" id="CAI7992031.1"/>
    </source>
</evidence>
<dbReference type="PANTHER" id="PTHR46791:SF5">
    <property type="entry name" value="CLR5 DOMAIN-CONTAINING PROTEIN-RELATED"/>
    <property type="match status" value="1"/>
</dbReference>
<accession>A0AA35QV11</accession>
<dbReference type="EMBL" id="CASHTH010000134">
    <property type="protein sequence ID" value="CAI7992031.1"/>
    <property type="molecule type" value="Genomic_DNA"/>
</dbReference>
<dbReference type="PANTHER" id="PTHR46791">
    <property type="entry name" value="EXPRESSED PROTEIN"/>
    <property type="match status" value="1"/>
</dbReference>
<evidence type="ECO:0000259" key="1">
    <source>
        <dbReference type="Pfam" id="PF24764"/>
    </source>
</evidence>
<comment type="caution">
    <text evidence="2">The sequence shown here is derived from an EMBL/GenBank/DDBJ whole genome shotgun (WGS) entry which is preliminary data.</text>
</comment>
<dbReference type="Proteomes" id="UP001174909">
    <property type="component" value="Unassembled WGS sequence"/>
</dbReference>
<name>A0AA35QV11_GEOBA</name>
<organism evidence="2 3">
    <name type="scientific">Geodia barretti</name>
    <name type="common">Barrett's horny sponge</name>
    <dbReference type="NCBI Taxonomy" id="519541"/>
    <lineage>
        <taxon>Eukaryota</taxon>
        <taxon>Metazoa</taxon>
        <taxon>Porifera</taxon>
        <taxon>Demospongiae</taxon>
        <taxon>Heteroscleromorpha</taxon>
        <taxon>Tetractinellida</taxon>
        <taxon>Astrophorina</taxon>
        <taxon>Geodiidae</taxon>
        <taxon>Geodia</taxon>
    </lineage>
</organism>
<gene>
    <name evidence="2" type="ORF">GBAR_LOCUS902</name>
</gene>